<feature type="domain" description="DSL" evidence="14">
    <location>
        <begin position="122"/>
        <end position="164"/>
    </location>
</feature>
<evidence type="ECO:0000313" key="16">
    <source>
        <dbReference type="Proteomes" id="UP001152747"/>
    </source>
</evidence>
<evidence type="ECO:0000256" key="9">
    <source>
        <dbReference type="PROSITE-ProRule" id="PRU00377"/>
    </source>
</evidence>
<dbReference type="PANTHER" id="PTHR24044:SF420">
    <property type="entry name" value="DELTA AND NOTCH-LIKE EPIDERMAL GROWTH FACTOR-RELATED RECEPTOR ISOFORM X1"/>
    <property type="match status" value="1"/>
</dbReference>
<dbReference type="Pfam" id="PF07974">
    <property type="entry name" value="EGF_2"/>
    <property type="match status" value="1"/>
</dbReference>
<dbReference type="GO" id="GO:0005509">
    <property type="term" value="F:calcium ion binding"/>
    <property type="evidence" value="ECO:0007669"/>
    <property type="project" value="InterPro"/>
</dbReference>
<keyword evidence="3 10" id="KW-0732">Signal</keyword>
<dbReference type="PROSITE" id="PS00022">
    <property type="entry name" value="EGF_1"/>
    <property type="match status" value="4"/>
</dbReference>
<dbReference type="OrthoDB" id="5912267at2759"/>
<feature type="signal peptide" evidence="12">
    <location>
        <begin position="1"/>
        <end position="17"/>
    </location>
</feature>
<keyword evidence="16" id="KW-1185">Reference proteome</keyword>
<keyword evidence="4 10" id="KW-0677">Repeat</keyword>
<evidence type="ECO:0000256" key="12">
    <source>
        <dbReference type="SAM" id="SignalP"/>
    </source>
</evidence>
<dbReference type="Pfam" id="PF25337">
    <property type="entry name" value="C2_N_APX"/>
    <property type="match status" value="1"/>
</dbReference>
<name>A0A9P1IV51_9PELO</name>
<dbReference type="InterPro" id="IPR001774">
    <property type="entry name" value="DSL"/>
</dbReference>
<feature type="disulfide bond" evidence="8">
    <location>
        <begin position="242"/>
        <end position="259"/>
    </location>
</feature>
<dbReference type="FunFam" id="2.10.25.10:FF:000699">
    <property type="entry name" value="Uncharacterized protein, isoform C"/>
    <property type="match status" value="1"/>
</dbReference>
<reference evidence="15" key="1">
    <citation type="submission" date="2022-11" db="EMBL/GenBank/DDBJ databases">
        <authorList>
            <person name="Kikuchi T."/>
        </authorList>
    </citation>
    <scope>NUCLEOTIDE SEQUENCE</scope>
    <source>
        <strain evidence="15">PS1010</strain>
    </source>
</reference>
<feature type="disulfide bond" evidence="8">
    <location>
        <begin position="169"/>
        <end position="179"/>
    </location>
</feature>
<dbReference type="InterPro" id="IPR013111">
    <property type="entry name" value="EGF_extracell"/>
</dbReference>
<dbReference type="GO" id="GO:0007154">
    <property type="term" value="P:cell communication"/>
    <property type="evidence" value="ECO:0007669"/>
    <property type="project" value="InterPro"/>
</dbReference>
<evidence type="ECO:0000256" key="3">
    <source>
        <dbReference type="ARBA" id="ARBA00022729"/>
    </source>
</evidence>
<keyword evidence="2 8" id="KW-0245">EGF-like domain</keyword>
<keyword evidence="6 8" id="KW-1015">Disulfide bond</keyword>
<dbReference type="Pfam" id="PF01414">
    <property type="entry name" value="DSL"/>
    <property type="match status" value="1"/>
</dbReference>
<evidence type="ECO:0000259" key="14">
    <source>
        <dbReference type="PROSITE" id="PS51051"/>
    </source>
</evidence>
<sequence>MLCLFLLFAFFFQISNAHGSIEFIVTAQQNVSFLTEICSEVRCNNIDKNSRKQELIANFPYRSYGGKFKNYPTHNYDFHMIIFNANGDLIGRAFNKQEPDANWRTNTIETSDGFNVSYTFRTTCDKSYFGSKCEIFCKDSPLHHIKCSSNGQPGCIEGWTGKDCMTPLCANNCSGNGKCVAAGQCKCNNGFQGNDCSECVPSVGCVHGGCANNQSFTCQCLPGYIGPLCDKESNRCERETLCQNGAICLNENNSRGYRCECPAGFVGEFCQVPIDSVKCKHVRGRQPNMCLNGGTCFSFDQKLMECKCKPGFSGKFCEIGAAAPECSCQNGGTCSGQICQCPTCYIGDKCEIFDAVCLVDHFKNATIQHHSNTKTETLEVSNEVNIMAFILLLILLIVILGAIYVVLLKIRNRRMKPEIEIEVMATPKKSYKVCVIDPAQNQNCHHHDNCEPPPAYSPQKYKSLPTREDSFILHPSPPIIV</sequence>
<evidence type="ECO:0000256" key="1">
    <source>
        <dbReference type="ARBA" id="ARBA00022473"/>
    </source>
</evidence>
<feature type="disulfide bond" evidence="9">
    <location>
        <begin position="155"/>
        <end position="164"/>
    </location>
</feature>
<feature type="disulfide bond" evidence="9">
    <location>
        <begin position="124"/>
        <end position="133"/>
    </location>
</feature>
<evidence type="ECO:0000256" key="4">
    <source>
        <dbReference type="ARBA" id="ARBA00022737"/>
    </source>
</evidence>
<dbReference type="SMART" id="SM00181">
    <property type="entry name" value="EGF"/>
    <property type="match status" value="4"/>
</dbReference>
<dbReference type="PROSITE" id="PS51051">
    <property type="entry name" value="DSL"/>
    <property type="match status" value="1"/>
</dbReference>
<dbReference type="GO" id="GO:0005112">
    <property type="term" value="F:Notch binding"/>
    <property type="evidence" value="ECO:0007669"/>
    <property type="project" value="TreeGrafter"/>
</dbReference>
<feature type="domain" description="EGF-like" evidence="13">
    <location>
        <begin position="232"/>
        <end position="271"/>
    </location>
</feature>
<gene>
    <name evidence="15" type="ORF">CAMP_LOCUS13928</name>
</gene>
<dbReference type="InterPro" id="IPR050906">
    <property type="entry name" value="Notch_signaling"/>
</dbReference>
<comment type="function">
    <text evidence="10">Putative Notch ligand involved in the mediation of Notch signaling.</text>
</comment>
<dbReference type="PANTHER" id="PTHR24044">
    <property type="entry name" value="NOTCH LIGAND FAMILY MEMBER"/>
    <property type="match status" value="1"/>
</dbReference>
<feature type="transmembrane region" description="Helical" evidence="11">
    <location>
        <begin position="386"/>
        <end position="407"/>
    </location>
</feature>
<feature type="domain" description="EGF-like" evidence="13">
    <location>
        <begin position="275"/>
        <end position="318"/>
    </location>
</feature>
<dbReference type="GO" id="GO:0048589">
    <property type="term" value="P:developmental growth"/>
    <property type="evidence" value="ECO:0007669"/>
    <property type="project" value="UniProtKB-ARBA"/>
</dbReference>
<dbReference type="Gene3D" id="2.10.25.10">
    <property type="entry name" value="Laminin"/>
    <property type="match status" value="4"/>
</dbReference>
<evidence type="ECO:0000256" key="6">
    <source>
        <dbReference type="ARBA" id="ARBA00023157"/>
    </source>
</evidence>
<dbReference type="Pfam" id="PF00008">
    <property type="entry name" value="EGF"/>
    <property type="match status" value="2"/>
</dbReference>
<dbReference type="InterPro" id="IPR001881">
    <property type="entry name" value="EGF-like_Ca-bd_dom"/>
</dbReference>
<dbReference type="FunFam" id="2.10.25.140:FF:000002">
    <property type="entry name" value="Delta-like protein"/>
    <property type="match status" value="1"/>
</dbReference>
<proteinExistence type="predicted"/>
<comment type="caution">
    <text evidence="15">The sequence shown here is derived from an EMBL/GenBank/DDBJ whole genome shotgun (WGS) entry which is preliminary data.</text>
</comment>
<dbReference type="GO" id="GO:0016020">
    <property type="term" value="C:membrane"/>
    <property type="evidence" value="ECO:0007669"/>
    <property type="project" value="UniProtKB-SubCell"/>
</dbReference>
<dbReference type="SUPFAM" id="SSF57196">
    <property type="entry name" value="EGF/Laminin"/>
    <property type="match status" value="2"/>
</dbReference>
<keyword evidence="5" id="KW-0106">Calcium</keyword>
<feature type="disulfide bond" evidence="8">
    <location>
        <begin position="187"/>
        <end position="196"/>
    </location>
</feature>
<protein>
    <recommendedName>
        <fullName evidence="10">Delta-like protein</fullName>
    </recommendedName>
</protein>
<organism evidence="15 16">
    <name type="scientific">Caenorhabditis angaria</name>
    <dbReference type="NCBI Taxonomy" id="860376"/>
    <lineage>
        <taxon>Eukaryota</taxon>
        <taxon>Metazoa</taxon>
        <taxon>Ecdysozoa</taxon>
        <taxon>Nematoda</taxon>
        <taxon>Chromadorea</taxon>
        <taxon>Rhabditida</taxon>
        <taxon>Rhabditina</taxon>
        <taxon>Rhabditomorpha</taxon>
        <taxon>Rhabditoidea</taxon>
        <taxon>Rhabditidae</taxon>
        <taxon>Peloderinae</taxon>
        <taxon>Caenorhabditis</taxon>
    </lineage>
</organism>
<dbReference type="SMART" id="SM00051">
    <property type="entry name" value="DSL"/>
    <property type="match status" value="1"/>
</dbReference>
<dbReference type="FunFam" id="2.10.25.10:FF:000508">
    <property type="entry name" value="Eyes shut homolog"/>
    <property type="match status" value="1"/>
</dbReference>
<dbReference type="Proteomes" id="UP001152747">
    <property type="component" value="Unassembled WGS sequence"/>
</dbReference>
<evidence type="ECO:0000256" key="5">
    <source>
        <dbReference type="ARBA" id="ARBA00022837"/>
    </source>
</evidence>
<dbReference type="EMBL" id="CANHGI010000005">
    <property type="protein sequence ID" value="CAI5451291.1"/>
    <property type="molecule type" value="Genomic_DNA"/>
</dbReference>
<dbReference type="PROSITE" id="PS01186">
    <property type="entry name" value="EGF_2"/>
    <property type="match status" value="3"/>
</dbReference>
<comment type="caution">
    <text evidence="8">Lacks conserved residue(s) required for the propagation of feature annotation.</text>
</comment>
<dbReference type="InterPro" id="IPR000742">
    <property type="entry name" value="EGF"/>
</dbReference>
<dbReference type="CDD" id="cd00054">
    <property type="entry name" value="EGF_CA"/>
    <property type="match status" value="1"/>
</dbReference>
<dbReference type="AlphaFoldDB" id="A0A9P1IV51"/>
<feature type="domain" description="EGF-like" evidence="13">
    <location>
        <begin position="165"/>
        <end position="197"/>
    </location>
</feature>
<evidence type="ECO:0000256" key="11">
    <source>
        <dbReference type="SAM" id="Phobius"/>
    </source>
</evidence>
<dbReference type="PROSITE" id="PS50026">
    <property type="entry name" value="EGF_3"/>
    <property type="match status" value="4"/>
</dbReference>
<feature type="disulfide bond" evidence="8">
    <location>
        <begin position="261"/>
        <end position="270"/>
    </location>
</feature>
<evidence type="ECO:0000256" key="10">
    <source>
        <dbReference type="RuleBase" id="RU280815"/>
    </source>
</evidence>
<comment type="subcellular location">
    <subcellularLocation>
        <location evidence="10">Membrane</location>
        <topology evidence="10">Single-pass type I membrane protein</topology>
    </subcellularLocation>
</comment>
<dbReference type="InterPro" id="IPR057536">
    <property type="entry name" value="C2_N_APX"/>
</dbReference>
<feature type="disulfide bond" evidence="8">
    <location>
        <begin position="308"/>
        <end position="317"/>
    </location>
</feature>
<evidence type="ECO:0000256" key="7">
    <source>
        <dbReference type="ARBA" id="ARBA00023180"/>
    </source>
</evidence>
<dbReference type="SMART" id="SM00179">
    <property type="entry name" value="EGF_CA"/>
    <property type="match status" value="2"/>
</dbReference>
<keyword evidence="10 11" id="KW-0812">Transmembrane</keyword>
<evidence type="ECO:0000256" key="2">
    <source>
        <dbReference type="ARBA" id="ARBA00022536"/>
    </source>
</evidence>
<keyword evidence="10 11" id="KW-0472">Membrane</keyword>
<evidence type="ECO:0000256" key="8">
    <source>
        <dbReference type="PROSITE-ProRule" id="PRU00076"/>
    </source>
</evidence>
<evidence type="ECO:0000313" key="15">
    <source>
        <dbReference type="EMBL" id="CAI5451291.1"/>
    </source>
</evidence>
<accession>A0A9P1IV51</accession>
<keyword evidence="7" id="KW-0325">Glycoprotein</keyword>
<evidence type="ECO:0000259" key="13">
    <source>
        <dbReference type="PROSITE" id="PS50026"/>
    </source>
</evidence>
<dbReference type="Gene3D" id="2.10.25.140">
    <property type="match status" value="1"/>
</dbReference>
<feature type="chain" id="PRO_5040242574" description="Delta-like protein" evidence="12">
    <location>
        <begin position="18"/>
        <end position="481"/>
    </location>
</feature>
<keyword evidence="10 11" id="KW-1133">Transmembrane helix</keyword>
<feature type="disulfide bond" evidence="8">
    <location>
        <begin position="220"/>
        <end position="229"/>
    </location>
</feature>
<keyword evidence="1 10" id="KW-0217">Developmental protein</keyword>
<feature type="domain" description="EGF-like" evidence="13">
    <location>
        <begin position="201"/>
        <end position="230"/>
    </location>
</feature>